<evidence type="ECO:0008006" key="3">
    <source>
        <dbReference type="Google" id="ProtNLM"/>
    </source>
</evidence>
<keyword evidence="2" id="KW-1185">Reference proteome</keyword>
<reference evidence="1 2" key="1">
    <citation type="submission" date="2019-10" db="EMBL/GenBank/DDBJ databases">
        <authorList>
            <person name="Palmer J.M."/>
        </authorList>
    </citation>
    <scope>NUCLEOTIDE SEQUENCE [LARGE SCALE GENOMIC DNA]</scope>
    <source>
        <strain evidence="1 2">TWF730</strain>
    </source>
</reference>
<evidence type="ECO:0000313" key="1">
    <source>
        <dbReference type="EMBL" id="KAK6354278.1"/>
    </source>
</evidence>
<comment type="caution">
    <text evidence="1">The sequence shown here is derived from an EMBL/GenBank/DDBJ whole genome shotgun (WGS) entry which is preliminary data.</text>
</comment>
<sequence length="436" mass="50328">MGGISLVDLPLDIKLDLLESLDSVASLRSILLTCHIFYDISQTRLWTRIYIKVLENDIGVAGQAVVKMRRFKARRTEVELIEAIPTIDDEKPGSANTYLRDLLSVRRPVRFFTRLFFRTRFENRRGKPFNKQTDALEEMKTITHSEYARVDEAYYTLWLYKELNYNVELRSLEQVAAVNNWAFWNNDGTPQIVPDVGILSHVLRVTSVGIVYPHVRKYGKTLSLQELHSISEVVEAICLYEKHGIASMLITQFGFDGLQKVLESTPEQIQKIISKIYWVPCEAAHQGITPLNSVTQFPSLITDFWKYIQPTYKGVMRRAWKRPGGKYRTRVAPWNQCSSFDITALVWDDDRLESWGYFYPAEIDSKEYERAYDMTLENQICTEDCSILGCSQWDPEAIFAYLGCGFGLAQVPMVEVIAFVNEVLTRSRHRIDESIL</sequence>
<evidence type="ECO:0000313" key="2">
    <source>
        <dbReference type="Proteomes" id="UP001373714"/>
    </source>
</evidence>
<proteinExistence type="predicted"/>
<dbReference type="EMBL" id="JAVHNS010000005">
    <property type="protein sequence ID" value="KAK6354278.1"/>
    <property type="molecule type" value="Genomic_DNA"/>
</dbReference>
<gene>
    <name evidence="1" type="ORF">TWF730_008691</name>
</gene>
<protein>
    <recommendedName>
        <fullName evidence="3">F-box domain-containing protein</fullName>
    </recommendedName>
</protein>
<name>A0AAV9V4Q4_9PEZI</name>
<accession>A0AAV9V4Q4</accession>
<organism evidence="1 2">
    <name type="scientific">Orbilia blumenaviensis</name>
    <dbReference type="NCBI Taxonomy" id="1796055"/>
    <lineage>
        <taxon>Eukaryota</taxon>
        <taxon>Fungi</taxon>
        <taxon>Dikarya</taxon>
        <taxon>Ascomycota</taxon>
        <taxon>Pezizomycotina</taxon>
        <taxon>Orbiliomycetes</taxon>
        <taxon>Orbiliales</taxon>
        <taxon>Orbiliaceae</taxon>
        <taxon>Orbilia</taxon>
    </lineage>
</organism>
<dbReference type="Proteomes" id="UP001373714">
    <property type="component" value="Unassembled WGS sequence"/>
</dbReference>
<dbReference type="AlphaFoldDB" id="A0AAV9V4Q4"/>